<sequence length="99" mass="11501">MKSCSGFLLRLLKFILTLKAFLQQTNNLPCAECGLCLVPGSQKVFVKQVIKHFLNANVPSQQFENIFKAFITDESQNLLRWEHAQNEHTLRVPRRFDPR</sequence>
<reference evidence="2" key="3">
    <citation type="submission" date="2025-09" db="UniProtKB">
        <authorList>
            <consortium name="Ensembl"/>
        </authorList>
    </citation>
    <scope>IDENTIFICATION</scope>
</reference>
<name>A0A3Q1K649_ANATE</name>
<accession>A0A3Q1K649</accession>
<feature type="chain" id="PRO_5030681359" evidence="1">
    <location>
        <begin position="28"/>
        <end position="99"/>
    </location>
</feature>
<dbReference type="Proteomes" id="UP000265040">
    <property type="component" value="Chromosome 21"/>
</dbReference>
<evidence type="ECO:0000256" key="1">
    <source>
        <dbReference type="SAM" id="SignalP"/>
    </source>
</evidence>
<reference evidence="2" key="1">
    <citation type="submission" date="2021-04" db="EMBL/GenBank/DDBJ databases">
        <authorList>
            <consortium name="Wellcome Sanger Institute Data Sharing"/>
        </authorList>
    </citation>
    <scope>NUCLEOTIDE SEQUENCE [LARGE SCALE GENOMIC DNA]</scope>
</reference>
<feature type="signal peptide" evidence="1">
    <location>
        <begin position="1"/>
        <end position="27"/>
    </location>
</feature>
<keyword evidence="1" id="KW-0732">Signal</keyword>
<reference evidence="2" key="2">
    <citation type="submission" date="2025-08" db="UniProtKB">
        <authorList>
            <consortium name="Ensembl"/>
        </authorList>
    </citation>
    <scope>IDENTIFICATION</scope>
</reference>
<dbReference type="InParanoid" id="A0A3Q1K649"/>
<organism evidence="2 3">
    <name type="scientific">Anabas testudineus</name>
    <name type="common">Climbing perch</name>
    <name type="synonym">Anthias testudineus</name>
    <dbReference type="NCBI Taxonomy" id="64144"/>
    <lineage>
        <taxon>Eukaryota</taxon>
        <taxon>Metazoa</taxon>
        <taxon>Chordata</taxon>
        <taxon>Craniata</taxon>
        <taxon>Vertebrata</taxon>
        <taxon>Euteleostomi</taxon>
        <taxon>Actinopterygii</taxon>
        <taxon>Neopterygii</taxon>
        <taxon>Teleostei</taxon>
        <taxon>Neoteleostei</taxon>
        <taxon>Acanthomorphata</taxon>
        <taxon>Anabantaria</taxon>
        <taxon>Anabantiformes</taxon>
        <taxon>Anabantoidei</taxon>
        <taxon>Anabantidae</taxon>
        <taxon>Anabas</taxon>
    </lineage>
</organism>
<proteinExistence type="predicted"/>
<keyword evidence="3" id="KW-1185">Reference proteome</keyword>
<dbReference type="AlphaFoldDB" id="A0A3Q1K649"/>
<evidence type="ECO:0000313" key="2">
    <source>
        <dbReference type="Ensembl" id="ENSATEP00000027476.2"/>
    </source>
</evidence>
<evidence type="ECO:0000313" key="3">
    <source>
        <dbReference type="Proteomes" id="UP000265040"/>
    </source>
</evidence>
<dbReference type="Ensembl" id="ENSATET00000027907.2">
    <property type="protein sequence ID" value="ENSATEP00000027476.2"/>
    <property type="gene ID" value="ENSATEG00000018984.2"/>
</dbReference>
<protein>
    <submittedName>
        <fullName evidence="2">Uncharacterized protein</fullName>
    </submittedName>
</protein>